<dbReference type="Proteomes" id="UP000095751">
    <property type="component" value="Unassembled WGS sequence"/>
</dbReference>
<dbReference type="OrthoDB" id="418495at2759"/>
<dbReference type="Pfam" id="PF00462">
    <property type="entry name" value="Glutaredoxin"/>
    <property type="match status" value="1"/>
</dbReference>
<dbReference type="GO" id="GO:0015038">
    <property type="term" value="F:glutathione disulfide oxidoreductase activity"/>
    <property type="evidence" value="ECO:0007669"/>
    <property type="project" value="TreeGrafter"/>
</dbReference>
<evidence type="ECO:0000313" key="2">
    <source>
        <dbReference type="EMBL" id="OEU20069.1"/>
    </source>
</evidence>
<feature type="domain" description="Glutaredoxin" evidence="1">
    <location>
        <begin position="97"/>
        <end position="160"/>
    </location>
</feature>
<dbReference type="InterPro" id="IPR002109">
    <property type="entry name" value="Glutaredoxin"/>
</dbReference>
<dbReference type="InterPro" id="IPR036249">
    <property type="entry name" value="Thioredoxin-like_sf"/>
</dbReference>
<protein>
    <recommendedName>
        <fullName evidence="1">Glutaredoxin domain-containing protein</fullName>
    </recommendedName>
</protein>
<sequence>MKRPILDRIASSLFNLEMDRVESSSVVDEQGRVGEPMSWAQNDSLANKFSKIIAGNDLGYKFKQWVADIVAGEYDEEKIEAYAKDFISNAETSGVPIAMFSFTTCPFCRGAKDYFDKEGIDYVSLELDELDGNLGNEIRSVLGKMTRRTSVPSIFVKGTAIGGLNDGTPGLMPLVESGELNNLLLQQ</sequence>
<dbReference type="KEGG" id="fcy:FRACYDRAFT_268161"/>
<dbReference type="GO" id="GO:0005737">
    <property type="term" value="C:cytoplasm"/>
    <property type="evidence" value="ECO:0007669"/>
    <property type="project" value="TreeGrafter"/>
</dbReference>
<dbReference type="PANTHER" id="PTHR45694:SF18">
    <property type="entry name" value="GLUTAREDOXIN-1-RELATED"/>
    <property type="match status" value="1"/>
</dbReference>
<organism evidence="2 3">
    <name type="scientific">Fragilariopsis cylindrus CCMP1102</name>
    <dbReference type="NCBI Taxonomy" id="635003"/>
    <lineage>
        <taxon>Eukaryota</taxon>
        <taxon>Sar</taxon>
        <taxon>Stramenopiles</taxon>
        <taxon>Ochrophyta</taxon>
        <taxon>Bacillariophyta</taxon>
        <taxon>Bacillariophyceae</taxon>
        <taxon>Bacillariophycidae</taxon>
        <taxon>Bacillariales</taxon>
        <taxon>Bacillariaceae</taxon>
        <taxon>Fragilariopsis</taxon>
    </lineage>
</organism>
<keyword evidence="3" id="KW-1185">Reference proteome</keyword>
<gene>
    <name evidence="2" type="ORF">FRACYDRAFT_268161</name>
</gene>
<evidence type="ECO:0000259" key="1">
    <source>
        <dbReference type="Pfam" id="PF00462"/>
    </source>
</evidence>
<dbReference type="EMBL" id="KV784355">
    <property type="protein sequence ID" value="OEU20069.1"/>
    <property type="molecule type" value="Genomic_DNA"/>
</dbReference>
<dbReference type="Gene3D" id="3.40.30.10">
    <property type="entry name" value="Glutaredoxin"/>
    <property type="match status" value="1"/>
</dbReference>
<dbReference type="PANTHER" id="PTHR45694">
    <property type="entry name" value="GLUTAREDOXIN 2"/>
    <property type="match status" value="1"/>
</dbReference>
<dbReference type="PROSITE" id="PS51354">
    <property type="entry name" value="GLUTAREDOXIN_2"/>
    <property type="match status" value="1"/>
</dbReference>
<dbReference type="AlphaFoldDB" id="A0A1E7FPH2"/>
<dbReference type="GO" id="GO:0034599">
    <property type="term" value="P:cellular response to oxidative stress"/>
    <property type="evidence" value="ECO:0007669"/>
    <property type="project" value="TreeGrafter"/>
</dbReference>
<dbReference type="SUPFAM" id="SSF52833">
    <property type="entry name" value="Thioredoxin-like"/>
    <property type="match status" value="1"/>
</dbReference>
<dbReference type="InParanoid" id="A0A1E7FPH2"/>
<proteinExistence type="predicted"/>
<name>A0A1E7FPH2_9STRA</name>
<accession>A0A1E7FPH2</accession>
<evidence type="ECO:0000313" key="3">
    <source>
        <dbReference type="Proteomes" id="UP000095751"/>
    </source>
</evidence>
<reference evidence="2 3" key="1">
    <citation type="submission" date="2016-09" db="EMBL/GenBank/DDBJ databases">
        <title>Extensive genetic diversity and differential bi-allelic expression allows diatom success in the polar Southern Ocean.</title>
        <authorList>
            <consortium name="DOE Joint Genome Institute"/>
            <person name="Mock T."/>
            <person name="Otillar R.P."/>
            <person name="Strauss J."/>
            <person name="Dupont C."/>
            <person name="Frickenhaus S."/>
            <person name="Maumus F."/>
            <person name="Mcmullan M."/>
            <person name="Sanges R."/>
            <person name="Schmutz J."/>
            <person name="Toseland A."/>
            <person name="Valas R."/>
            <person name="Veluchamy A."/>
            <person name="Ward B.J."/>
            <person name="Allen A."/>
            <person name="Barry K."/>
            <person name="Falciatore A."/>
            <person name="Ferrante M."/>
            <person name="Fortunato A.E."/>
            <person name="Gloeckner G."/>
            <person name="Gruber A."/>
            <person name="Hipkin R."/>
            <person name="Janech M."/>
            <person name="Kroth P."/>
            <person name="Leese F."/>
            <person name="Lindquist E."/>
            <person name="Lyon B.R."/>
            <person name="Martin J."/>
            <person name="Mayer C."/>
            <person name="Parker M."/>
            <person name="Quesneville H."/>
            <person name="Raymond J."/>
            <person name="Uhlig C."/>
            <person name="Valentin K.U."/>
            <person name="Worden A.Z."/>
            <person name="Armbrust E.V."/>
            <person name="Bowler C."/>
            <person name="Green B."/>
            <person name="Moulton V."/>
            <person name="Van Oosterhout C."/>
            <person name="Grigoriev I."/>
        </authorList>
    </citation>
    <scope>NUCLEOTIDE SEQUENCE [LARGE SCALE GENOMIC DNA]</scope>
    <source>
        <strain evidence="2 3">CCMP1102</strain>
    </source>
</reference>